<dbReference type="InterPro" id="IPR000639">
    <property type="entry name" value="Epox_hydrolase-like"/>
</dbReference>
<protein>
    <submittedName>
        <fullName evidence="3">Alpha/beta fold hydrolase</fullName>
    </submittedName>
</protein>
<dbReference type="PRINTS" id="PR00412">
    <property type="entry name" value="EPOXHYDRLASE"/>
</dbReference>
<organism evidence="3">
    <name type="scientific">Sedimenticola thiotaurini</name>
    <dbReference type="NCBI Taxonomy" id="1543721"/>
    <lineage>
        <taxon>Bacteria</taxon>
        <taxon>Pseudomonadati</taxon>
        <taxon>Pseudomonadota</taxon>
        <taxon>Gammaproteobacteria</taxon>
        <taxon>Chromatiales</taxon>
        <taxon>Sedimenticolaceae</taxon>
        <taxon>Sedimenticola</taxon>
    </lineage>
</organism>
<dbReference type="InterPro" id="IPR029058">
    <property type="entry name" value="AB_hydrolase_fold"/>
</dbReference>
<dbReference type="SUPFAM" id="SSF53474">
    <property type="entry name" value="alpha/beta-Hydrolases"/>
    <property type="match status" value="1"/>
</dbReference>
<dbReference type="EMBL" id="DRKP01000111">
    <property type="protein sequence ID" value="HEB96668.1"/>
    <property type="molecule type" value="Genomic_DNA"/>
</dbReference>
<gene>
    <name evidence="3" type="ORF">ENI96_09605</name>
</gene>
<accession>A0A831RL24</accession>
<dbReference type="PANTHER" id="PTHR42977:SF3">
    <property type="entry name" value="AB HYDROLASE-1 DOMAIN-CONTAINING PROTEIN"/>
    <property type="match status" value="1"/>
</dbReference>
<dbReference type="Pfam" id="PF00561">
    <property type="entry name" value="Abhydrolase_1"/>
    <property type="match status" value="1"/>
</dbReference>
<sequence>MKALVIILIPVAGILAFYAYLYISDPTPYSFEVDRDLFPYEPHFLQLKNGGRLHYIDEGEGPTLLLLHGNPTWSFLYRDIVAELKDRFRLVAPDYPGYGLSSTGEEHDFKPLEHARAISELVRKLDLNDVVIMVQDWGGPIGFRVALDNPKRIRGFVIGNTWAWPLERPGQKGFSLLMGGLPGRFGAWCCNMVVRFFMSKGVANSLSSRELAMYLGPFARRESRAPTHLAPAQLRDAHRFLQEIHEKLPTLANRPVLLTWGLQDFAFRDPERTRFEELFPRHQTLVLENAAHFIQEDAPQEISAAITEWYGKYFPAPGNLH</sequence>
<dbReference type="Proteomes" id="UP000886251">
    <property type="component" value="Unassembled WGS sequence"/>
</dbReference>
<reference evidence="3" key="1">
    <citation type="journal article" date="2020" name="mSystems">
        <title>Genome- and Community-Level Interaction Insights into Carbon Utilization and Element Cycling Functions of Hydrothermarchaeota in Hydrothermal Sediment.</title>
        <authorList>
            <person name="Zhou Z."/>
            <person name="Liu Y."/>
            <person name="Xu W."/>
            <person name="Pan J."/>
            <person name="Luo Z.H."/>
            <person name="Li M."/>
        </authorList>
    </citation>
    <scope>NUCLEOTIDE SEQUENCE [LARGE SCALE GENOMIC DNA]</scope>
    <source>
        <strain evidence="3">HyVt-443</strain>
    </source>
</reference>
<evidence type="ECO:0000259" key="2">
    <source>
        <dbReference type="Pfam" id="PF00561"/>
    </source>
</evidence>
<proteinExistence type="predicted"/>
<dbReference type="InterPro" id="IPR000073">
    <property type="entry name" value="AB_hydrolase_1"/>
</dbReference>
<dbReference type="Gene3D" id="3.40.50.1820">
    <property type="entry name" value="alpha/beta hydrolase"/>
    <property type="match status" value="1"/>
</dbReference>
<name>A0A831RL24_9GAMM</name>
<evidence type="ECO:0000313" key="3">
    <source>
        <dbReference type="EMBL" id="HEB96668.1"/>
    </source>
</evidence>
<dbReference type="AlphaFoldDB" id="A0A831RL24"/>
<dbReference type="InterPro" id="IPR051340">
    <property type="entry name" value="Haloalkane_dehalogenase"/>
</dbReference>
<feature type="domain" description="AB hydrolase-1" evidence="2">
    <location>
        <begin position="62"/>
        <end position="299"/>
    </location>
</feature>
<keyword evidence="1 3" id="KW-0378">Hydrolase</keyword>
<dbReference type="PANTHER" id="PTHR42977">
    <property type="entry name" value="HYDROLASE-RELATED"/>
    <property type="match status" value="1"/>
</dbReference>
<dbReference type="GO" id="GO:0004301">
    <property type="term" value="F:epoxide hydrolase activity"/>
    <property type="evidence" value="ECO:0007669"/>
    <property type="project" value="TreeGrafter"/>
</dbReference>
<comment type="caution">
    <text evidence="3">The sequence shown here is derived from an EMBL/GenBank/DDBJ whole genome shotgun (WGS) entry which is preliminary data.</text>
</comment>
<evidence type="ECO:0000256" key="1">
    <source>
        <dbReference type="ARBA" id="ARBA00022801"/>
    </source>
</evidence>